<dbReference type="PRINTS" id="PR01036">
    <property type="entry name" value="TCRTETB"/>
</dbReference>
<dbReference type="Pfam" id="PF07690">
    <property type="entry name" value="MFS_1"/>
    <property type="match status" value="1"/>
</dbReference>
<feature type="transmembrane region" description="Helical" evidence="6">
    <location>
        <begin position="299"/>
        <end position="317"/>
    </location>
</feature>
<dbReference type="PANTHER" id="PTHR23501">
    <property type="entry name" value="MAJOR FACILITATOR SUPERFAMILY"/>
    <property type="match status" value="1"/>
</dbReference>
<evidence type="ECO:0000256" key="3">
    <source>
        <dbReference type="ARBA" id="ARBA00022989"/>
    </source>
</evidence>
<feature type="transmembrane region" description="Helical" evidence="6">
    <location>
        <begin position="72"/>
        <end position="90"/>
    </location>
</feature>
<keyword evidence="9" id="KW-1185">Reference proteome</keyword>
<keyword evidence="3 6" id="KW-1133">Transmembrane helix</keyword>
<feature type="transmembrane region" description="Helical" evidence="6">
    <location>
        <begin position="329"/>
        <end position="352"/>
    </location>
</feature>
<dbReference type="PANTHER" id="PTHR23501:SF94">
    <property type="entry name" value="MAJOR FACILITATOR SUPERFAMILY (MFS) PROFILE DOMAIN-CONTAINING PROTEIN"/>
    <property type="match status" value="1"/>
</dbReference>
<gene>
    <name evidence="8" type="ORF">ASPCAL05329</name>
</gene>
<keyword evidence="2 6" id="KW-0812">Transmembrane</keyword>
<feature type="transmembrane region" description="Helical" evidence="6">
    <location>
        <begin position="359"/>
        <end position="377"/>
    </location>
</feature>
<evidence type="ECO:0000313" key="8">
    <source>
        <dbReference type="EMBL" id="CEL04198.1"/>
    </source>
</evidence>
<dbReference type="AlphaFoldDB" id="A0A0U5FXY7"/>
<sequence>MQDSREKASVPEQEEGLHGTNDSGDWRPKKQDYHILGSLALVSLVVALDSTILITSLPAISRDLGGTATEAFWAATSYLLTYAVLQPVIASLSDVFGRRKSLFVSVLLFTTGSLIACLAKNFACLLAGRTIQGIGGGGVMVLVLVIATDVIPLRCLPKYQGIVQIAWAIGTMSGPLIGGVFAQLTTWRWVFYINFPICGIGLLLVLFTIPKGVLAGTAKGGAATIDFVGAAMLVASFTTFLVAITLGGTTFPWGTVHIILPLVIGILGIAATFVWELLGARAPILRPSLFLRRFSTVPYICAFIQGFLLMGTFYYFALYLNAVKRLTPILTGTALLAATVSLIPASIISGILVTKFGHLRLFIVIGWALTILATGLLSLCNRETATAEWIWFLIITGAGHGILVVGHVYAAQANVSSDDATNATAFCCFTRSIGFCAGVAIGGSIVQNILTVKLKDRGLSGSIATDAVSYAGRLRSLPADEPTTIVLMEVFSESFRVLALALTGIAGLGGVLSLMVPRYVSGFRASRHGEV</sequence>
<dbReference type="OMA" id="GHAASMY"/>
<proteinExistence type="predicted"/>
<feature type="domain" description="Major facilitator superfamily (MFS) profile" evidence="7">
    <location>
        <begin position="35"/>
        <end position="521"/>
    </location>
</feature>
<feature type="region of interest" description="Disordered" evidence="5">
    <location>
        <begin position="1"/>
        <end position="25"/>
    </location>
</feature>
<feature type="transmembrane region" description="Helical" evidence="6">
    <location>
        <begin position="497"/>
        <end position="517"/>
    </location>
</feature>
<evidence type="ECO:0000256" key="5">
    <source>
        <dbReference type="SAM" id="MobiDB-lite"/>
    </source>
</evidence>
<keyword evidence="4 6" id="KW-0472">Membrane</keyword>
<feature type="transmembrane region" description="Helical" evidence="6">
    <location>
        <begin position="134"/>
        <end position="153"/>
    </location>
</feature>
<dbReference type="GO" id="GO:0022857">
    <property type="term" value="F:transmembrane transporter activity"/>
    <property type="evidence" value="ECO:0007669"/>
    <property type="project" value="InterPro"/>
</dbReference>
<feature type="transmembrane region" description="Helical" evidence="6">
    <location>
        <begin position="102"/>
        <end position="128"/>
    </location>
</feature>
<reference evidence="9" key="1">
    <citation type="journal article" date="2016" name="Genome Announc.">
        <title>Draft genome sequences of fungus Aspergillus calidoustus.</title>
        <authorList>
            <person name="Horn F."/>
            <person name="Linde J."/>
            <person name="Mattern D.J."/>
            <person name="Walther G."/>
            <person name="Guthke R."/>
            <person name="Scherlach K."/>
            <person name="Martin K."/>
            <person name="Brakhage A.A."/>
            <person name="Petzke L."/>
            <person name="Valiante V."/>
        </authorList>
    </citation>
    <scope>NUCLEOTIDE SEQUENCE [LARGE SCALE GENOMIC DNA]</scope>
    <source>
        <strain evidence="9">SF006504</strain>
    </source>
</reference>
<feature type="transmembrane region" description="Helical" evidence="6">
    <location>
        <begin position="221"/>
        <end position="246"/>
    </location>
</feature>
<evidence type="ECO:0000259" key="7">
    <source>
        <dbReference type="PROSITE" id="PS50850"/>
    </source>
</evidence>
<dbReference type="Proteomes" id="UP000054771">
    <property type="component" value="Unassembled WGS sequence"/>
</dbReference>
<evidence type="ECO:0000256" key="4">
    <source>
        <dbReference type="ARBA" id="ARBA00023136"/>
    </source>
</evidence>
<evidence type="ECO:0000256" key="1">
    <source>
        <dbReference type="ARBA" id="ARBA00004141"/>
    </source>
</evidence>
<dbReference type="Gene3D" id="1.20.1250.20">
    <property type="entry name" value="MFS general substrate transporter like domains"/>
    <property type="match status" value="1"/>
</dbReference>
<name>A0A0U5FXY7_ASPCI</name>
<feature type="transmembrane region" description="Helical" evidence="6">
    <location>
        <begin position="423"/>
        <end position="446"/>
    </location>
</feature>
<dbReference type="OrthoDB" id="10021397at2759"/>
<dbReference type="EMBL" id="CDMC01000004">
    <property type="protein sequence ID" value="CEL04198.1"/>
    <property type="molecule type" value="Genomic_DNA"/>
</dbReference>
<evidence type="ECO:0000256" key="6">
    <source>
        <dbReference type="SAM" id="Phobius"/>
    </source>
</evidence>
<feature type="transmembrane region" description="Helical" evidence="6">
    <location>
        <begin position="389"/>
        <end position="411"/>
    </location>
</feature>
<evidence type="ECO:0000256" key="2">
    <source>
        <dbReference type="ARBA" id="ARBA00022692"/>
    </source>
</evidence>
<accession>A0A0U5FXY7</accession>
<dbReference type="GO" id="GO:0005886">
    <property type="term" value="C:plasma membrane"/>
    <property type="evidence" value="ECO:0007669"/>
    <property type="project" value="TreeGrafter"/>
</dbReference>
<dbReference type="InterPro" id="IPR036259">
    <property type="entry name" value="MFS_trans_sf"/>
</dbReference>
<feature type="transmembrane region" description="Helical" evidence="6">
    <location>
        <begin position="35"/>
        <end position="60"/>
    </location>
</feature>
<evidence type="ECO:0000313" key="9">
    <source>
        <dbReference type="Proteomes" id="UP000054771"/>
    </source>
</evidence>
<dbReference type="InterPro" id="IPR020846">
    <property type="entry name" value="MFS_dom"/>
</dbReference>
<feature type="transmembrane region" description="Helical" evidence="6">
    <location>
        <begin position="165"/>
        <end position="183"/>
    </location>
</feature>
<feature type="transmembrane region" description="Helical" evidence="6">
    <location>
        <begin position="258"/>
        <end position="278"/>
    </location>
</feature>
<dbReference type="SUPFAM" id="SSF103473">
    <property type="entry name" value="MFS general substrate transporter"/>
    <property type="match status" value="1"/>
</dbReference>
<feature type="transmembrane region" description="Helical" evidence="6">
    <location>
        <begin position="189"/>
        <end position="209"/>
    </location>
</feature>
<dbReference type="PROSITE" id="PS50850">
    <property type="entry name" value="MFS"/>
    <property type="match status" value="1"/>
</dbReference>
<dbReference type="InterPro" id="IPR011701">
    <property type="entry name" value="MFS"/>
</dbReference>
<organism evidence="8 9">
    <name type="scientific">Aspergillus calidoustus</name>
    <dbReference type="NCBI Taxonomy" id="454130"/>
    <lineage>
        <taxon>Eukaryota</taxon>
        <taxon>Fungi</taxon>
        <taxon>Dikarya</taxon>
        <taxon>Ascomycota</taxon>
        <taxon>Pezizomycotina</taxon>
        <taxon>Eurotiomycetes</taxon>
        <taxon>Eurotiomycetidae</taxon>
        <taxon>Eurotiales</taxon>
        <taxon>Aspergillaceae</taxon>
        <taxon>Aspergillus</taxon>
        <taxon>Aspergillus subgen. Nidulantes</taxon>
    </lineage>
</organism>
<comment type="subcellular location">
    <subcellularLocation>
        <location evidence="1">Membrane</location>
        <topology evidence="1">Multi-pass membrane protein</topology>
    </subcellularLocation>
</comment>
<protein>
    <recommendedName>
        <fullName evidence="7">Major facilitator superfamily (MFS) profile domain-containing protein</fullName>
    </recommendedName>
</protein>
<dbReference type="Gene3D" id="1.20.1720.10">
    <property type="entry name" value="Multidrug resistance protein D"/>
    <property type="match status" value="1"/>
</dbReference>